<dbReference type="EMBL" id="CALNXK010000125">
    <property type="protein sequence ID" value="CAH3163079.1"/>
    <property type="molecule type" value="Genomic_DNA"/>
</dbReference>
<reference evidence="1 2" key="1">
    <citation type="submission" date="2022-05" db="EMBL/GenBank/DDBJ databases">
        <authorList>
            <consortium name="Genoscope - CEA"/>
            <person name="William W."/>
        </authorList>
    </citation>
    <scope>NUCLEOTIDE SEQUENCE [LARGE SCALE GENOMIC DNA]</scope>
</reference>
<name>A0ABN8QII8_9CNID</name>
<sequence>MCRISLARVSQLVKEKTDRFVKYWLKDSLQASWHWYRYQYAVQRGSIHCHGVAKLKNDPGLCFLTEKALMGYLASKYRYEKTKYAV</sequence>
<accession>A0ABN8QII8</accession>
<keyword evidence="2" id="KW-1185">Reference proteome</keyword>
<evidence type="ECO:0000313" key="1">
    <source>
        <dbReference type="EMBL" id="CAH3163079.1"/>
    </source>
</evidence>
<dbReference type="Proteomes" id="UP001159405">
    <property type="component" value="Unassembled WGS sequence"/>
</dbReference>
<comment type="caution">
    <text evidence="1">The sequence shown here is derived from an EMBL/GenBank/DDBJ whole genome shotgun (WGS) entry which is preliminary data.</text>
</comment>
<proteinExistence type="predicted"/>
<evidence type="ECO:0000313" key="2">
    <source>
        <dbReference type="Proteomes" id="UP001159405"/>
    </source>
</evidence>
<protein>
    <submittedName>
        <fullName evidence="1">Uncharacterized protein</fullName>
    </submittedName>
</protein>
<gene>
    <name evidence="1" type="ORF">PLOB_00005589</name>
</gene>
<organism evidence="1 2">
    <name type="scientific">Porites lobata</name>
    <dbReference type="NCBI Taxonomy" id="104759"/>
    <lineage>
        <taxon>Eukaryota</taxon>
        <taxon>Metazoa</taxon>
        <taxon>Cnidaria</taxon>
        <taxon>Anthozoa</taxon>
        <taxon>Hexacorallia</taxon>
        <taxon>Scleractinia</taxon>
        <taxon>Fungiina</taxon>
        <taxon>Poritidae</taxon>
        <taxon>Porites</taxon>
    </lineage>
</organism>